<dbReference type="EMBL" id="SLUI01000002">
    <property type="protein sequence ID" value="TCL39112.1"/>
    <property type="molecule type" value="Genomic_DNA"/>
</dbReference>
<keyword evidence="2" id="KW-0472">Membrane</keyword>
<feature type="compositionally biased region" description="Polar residues" evidence="1">
    <location>
        <begin position="35"/>
        <end position="44"/>
    </location>
</feature>
<dbReference type="PANTHER" id="PTHR30105:SF2">
    <property type="entry name" value="DIVERGENT POLYSACCHARIDE DEACETYLASE SUPERFAMILY"/>
    <property type="match status" value="1"/>
</dbReference>
<evidence type="ECO:0008006" key="5">
    <source>
        <dbReference type="Google" id="ProtNLM"/>
    </source>
</evidence>
<dbReference type="GO" id="GO:0005975">
    <property type="term" value="P:carbohydrate metabolic process"/>
    <property type="evidence" value="ECO:0007669"/>
    <property type="project" value="InterPro"/>
</dbReference>
<dbReference type="InterPro" id="IPR011330">
    <property type="entry name" value="Glyco_hydro/deAcase_b/a-brl"/>
</dbReference>
<dbReference type="InterPro" id="IPR006837">
    <property type="entry name" value="Divergent_DAC"/>
</dbReference>
<dbReference type="Proteomes" id="UP000295063">
    <property type="component" value="Unassembled WGS sequence"/>
</dbReference>
<gene>
    <name evidence="3" type="ORF">EV210_10217</name>
</gene>
<name>A0A4R1QAC4_9FIRM</name>
<proteinExistence type="predicted"/>
<dbReference type="AlphaFoldDB" id="A0A4R1QAC4"/>
<organism evidence="3 4">
    <name type="scientific">Anaerospora hongkongensis</name>
    <dbReference type="NCBI Taxonomy" id="244830"/>
    <lineage>
        <taxon>Bacteria</taxon>
        <taxon>Bacillati</taxon>
        <taxon>Bacillota</taxon>
        <taxon>Negativicutes</taxon>
        <taxon>Selenomonadales</taxon>
        <taxon>Sporomusaceae</taxon>
        <taxon>Anaerospora</taxon>
    </lineage>
</organism>
<dbReference type="PANTHER" id="PTHR30105">
    <property type="entry name" value="UNCHARACTERIZED YIBQ-RELATED"/>
    <property type="match status" value="1"/>
</dbReference>
<evidence type="ECO:0000313" key="3">
    <source>
        <dbReference type="EMBL" id="TCL39112.1"/>
    </source>
</evidence>
<dbReference type="SUPFAM" id="SSF88713">
    <property type="entry name" value="Glycoside hydrolase/deacetylase"/>
    <property type="match status" value="1"/>
</dbReference>
<protein>
    <recommendedName>
        <fullName evidence="5">Divergent polysaccharide deacetylase</fullName>
    </recommendedName>
</protein>
<dbReference type="RefSeq" id="WP_132075150.1">
    <property type="nucleotide sequence ID" value="NZ_DALZLR010000001.1"/>
</dbReference>
<dbReference type="CDD" id="cd10936">
    <property type="entry name" value="CE4_DAC2"/>
    <property type="match status" value="1"/>
</dbReference>
<keyword evidence="2" id="KW-0812">Transmembrane</keyword>
<feature type="region of interest" description="Disordered" evidence="1">
    <location>
        <begin position="31"/>
        <end position="50"/>
    </location>
</feature>
<dbReference type="OrthoDB" id="9784811at2"/>
<sequence>MAKKSSSKTVWILAALVCAAMVLYWLAPGGEKSRSPQQPQAQTQEKYKMEKSGATTAADFTAAAWQVHGLVDDALVTGKAKIKNQQEQKREVPRQGVEGTIRWHARQTLVTIPQGSSTDKLKELMVKTLAQKGQVLGSAPDQYRGANVIRFDVGLKDSLEGDTVTMITDRIYVMKEQAAADNSKQLPAGGERGKLAIVLDDFGYNYDPIDALAAIDRPLTFAILPYHPYSQLAATKALAAKHQVMLHLPMEPMSTTEQQEKTSITTGMSDSEIQQTVVNAVQNIPGLIGVNNHQGSKATADKRVMRNVLSALKSRNLFFIDSRTNGQSVAAQTAREMNIPTSENELFLDNNNDVEAIKQQLRTAGSIAVRDGTALVIGHARPNTAIALKEMIPELEADGVRLIFASDLVK</sequence>
<evidence type="ECO:0000256" key="2">
    <source>
        <dbReference type="SAM" id="Phobius"/>
    </source>
</evidence>
<reference evidence="3 4" key="1">
    <citation type="submission" date="2019-03" db="EMBL/GenBank/DDBJ databases">
        <title>Genomic Encyclopedia of Type Strains, Phase IV (KMG-IV): sequencing the most valuable type-strain genomes for metagenomic binning, comparative biology and taxonomic classification.</title>
        <authorList>
            <person name="Goeker M."/>
        </authorList>
    </citation>
    <scope>NUCLEOTIDE SEQUENCE [LARGE SCALE GENOMIC DNA]</scope>
    <source>
        <strain evidence="3 4">DSM 15969</strain>
    </source>
</reference>
<comment type="caution">
    <text evidence="3">The sequence shown here is derived from an EMBL/GenBank/DDBJ whole genome shotgun (WGS) entry which is preliminary data.</text>
</comment>
<evidence type="ECO:0000256" key="1">
    <source>
        <dbReference type="SAM" id="MobiDB-lite"/>
    </source>
</evidence>
<dbReference type="Gene3D" id="3.20.20.370">
    <property type="entry name" value="Glycoside hydrolase/deacetylase"/>
    <property type="match status" value="1"/>
</dbReference>
<dbReference type="Pfam" id="PF04748">
    <property type="entry name" value="Polysacc_deac_2"/>
    <property type="match status" value="1"/>
</dbReference>
<keyword evidence="2" id="KW-1133">Transmembrane helix</keyword>
<evidence type="ECO:0000313" key="4">
    <source>
        <dbReference type="Proteomes" id="UP000295063"/>
    </source>
</evidence>
<keyword evidence="4" id="KW-1185">Reference proteome</keyword>
<feature type="transmembrane region" description="Helical" evidence="2">
    <location>
        <begin position="9"/>
        <end position="27"/>
    </location>
</feature>
<accession>A0A4R1QAC4</accession>